<proteinExistence type="predicted"/>
<sequence length="199" mass="21790">MTEKFEGAAFVGARKLDNGGVVFDCINEKTALWVRGEETMKEFIAALGGTCVFKPRTLGIVVKMMPVELDIGSAGVLRLIERESGLKAGVIVTARWLKPLHRRMEGQRVAHAVVELVNAEAANHLIDNGVFTQGKFCKARKPVAEVQRCLKCQKFDGHFVQACKSTVDVCCRCAGNHRTSDCTILDSGMGRRTVPAHSF</sequence>
<accession>A0AAD7JNA5</accession>
<dbReference type="EMBL" id="JARKIB010000020">
    <property type="protein sequence ID" value="KAJ7768441.1"/>
    <property type="molecule type" value="Genomic_DNA"/>
</dbReference>
<dbReference type="Proteomes" id="UP001215598">
    <property type="component" value="Unassembled WGS sequence"/>
</dbReference>
<protein>
    <submittedName>
        <fullName evidence="1">Uncharacterized protein</fullName>
    </submittedName>
</protein>
<organism evidence="1 2">
    <name type="scientific">Mycena metata</name>
    <dbReference type="NCBI Taxonomy" id="1033252"/>
    <lineage>
        <taxon>Eukaryota</taxon>
        <taxon>Fungi</taxon>
        <taxon>Dikarya</taxon>
        <taxon>Basidiomycota</taxon>
        <taxon>Agaricomycotina</taxon>
        <taxon>Agaricomycetes</taxon>
        <taxon>Agaricomycetidae</taxon>
        <taxon>Agaricales</taxon>
        <taxon>Marasmiineae</taxon>
        <taxon>Mycenaceae</taxon>
        <taxon>Mycena</taxon>
    </lineage>
</organism>
<dbReference type="AlphaFoldDB" id="A0AAD7JNA5"/>
<keyword evidence="2" id="KW-1185">Reference proteome</keyword>
<gene>
    <name evidence="1" type="ORF">B0H16DRAFT_1308361</name>
</gene>
<evidence type="ECO:0000313" key="2">
    <source>
        <dbReference type="Proteomes" id="UP001215598"/>
    </source>
</evidence>
<comment type="caution">
    <text evidence="1">The sequence shown here is derived from an EMBL/GenBank/DDBJ whole genome shotgun (WGS) entry which is preliminary data.</text>
</comment>
<reference evidence="1" key="1">
    <citation type="submission" date="2023-03" db="EMBL/GenBank/DDBJ databases">
        <title>Massive genome expansion in bonnet fungi (Mycena s.s.) driven by repeated elements and novel gene families across ecological guilds.</title>
        <authorList>
            <consortium name="Lawrence Berkeley National Laboratory"/>
            <person name="Harder C.B."/>
            <person name="Miyauchi S."/>
            <person name="Viragh M."/>
            <person name="Kuo A."/>
            <person name="Thoen E."/>
            <person name="Andreopoulos B."/>
            <person name="Lu D."/>
            <person name="Skrede I."/>
            <person name="Drula E."/>
            <person name="Henrissat B."/>
            <person name="Morin E."/>
            <person name="Kohler A."/>
            <person name="Barry K."/>
            <person name="LaButti K."/>
            <person name="Morin E."/>
            <person name="Salamov A."/>
            <person name="Lipzen A."/>
            <person name="Mereny Z."/>
            <person name="Hegedus B."/>
            <person name="Baldrian P."/>
            <person name="Stursova M."/>
            <person name="Weitz H."/>
            <person name="Taylor A."/>
            <person name="Grigoriev I.V."/>
            <person name="Nagy L.G."/>
            <person name="Martin F."/>
            <person name="Kauserud H."/>
        </authorList>
    </citation>
    <scope>NUCLEOTIDE SEQUENCE</scope>
    <source>
        <strain evidence="1">CBHHK182m</strain>
    </source>
</reference>
<evidence type="ECO:0000313" key="1">
    <source>
        <dbReference type="EMBL" id="KAJ7768441.1"/>
    </source>
</evidence>
<name>A0AAD7JNA5_9AGAR</name>